<comment type="similarity">
    <text evidence="2 6">Belongs to the NifW family.</text>
</comment>
<dbReference type="OrthoDB" id="9811868at2"/>
<dbReference type="GO" id="GO:0009399">
    <property type="term" value="P:nitrogen fixation"/>
    <property type="evidence" value="ECO:0007669"/>
    <property type="project" value="UniProtKB-UniRule"/>
</dbReference>
<evidence type="ECO:0000256" key="5">
    <source>
        <dbReference type="ARBA" id="ARBA00023231"/>
    </source>
</evidence>
<dbReference type="HAMAP" id="MF_00529">
    <property type="entry name" value="NifW"/>
    <property type="match status" value="1"/>
</dbReference>
<organism evidence="7 8">
    <name type="scientific">Varunaivibrio sulfuroxidans</name>
    <dbReference type="NCBI Taxonomy" id="1773489"/>
    <lineage>
        <taxon>Bacteria</taxon>
        <taxon>Pseudomonadati</taxon>
        <taxon>Pseudomonadota</taxon>
        <taxon>Alphaproteobacteria</taxon>
        <taxon>Rhodospirillales</taxon>
        <taxon>Magnetovibrionaceae</taxon>
        <taxon>Varunaivibrio</taxon>
    </lineage>
</organism>
<keyword evidence="8" id="KW-1185">Reference proteome</keyword>
<gene>
    <name evidence="6" type="primary">nifW</name>
    <name evidence="7" type="ORF">EDD55_107177</name>
</gene>
<evidence type="ECO:0000256" key="6">
    <source>
        <dbReference type="HAMAP-Rule" id="MF_00529"/>
    </source>
</evidence>
<dbReference type="EMBL" id="SLZW01000007">
    <property type="protein sequence ID" value="TCS61768.1"/>
    <property type="molecule type" value="Genomic_DNA"/>
</dbReference>
<protein>
    <recommendedName>
        <fullName evidence="4 6">Nitrogenase-stabilizing/protective protein NifW</fullName>
    </recommendedName>
</protein>
<reference evidence="7 8" key="1">
    <citation type="submission" date="2019-03" db="EMBL/GenBank/DDBJ databases">
        <title>Genomic Encyclopedia of Type Strains, Phase IV (KMG-IV): sequencing the most valuable type-strain genomes for metagenomic binning, comparative biology and taxonomic classification.</title>
        <authorList>
            <person name="Goeker M."/>
        </authorList>
    </citation>
    <scope>NUCLEOTIDE SEQUENCE [LARGE SCALE GENOMIC DNA]</scope>
    <source>
        <strain evidence="7 8">DSM 101688</strain>
    </source>
</reference>
<evidence type="ECO:0000256" key="2">
    <source>
        <dbReference type="ARBA" id="ARBA00008351"/>
    </source>
</evidence>
<evidence type="ECO:0000313" key="7">
    <source>
        <dbReference type="EMBL" id="TCS61768.1"/>
    </source>
</evidence>
<evidence type="ECO:0000256" key="3">
    <source>
        <dbReference type="ARBA" id="ARBA00011284"/>
    </source>
</evidence>
<evidence type="ECO:0000313" key="8">
    <source>
        <dbReference type="Proteomes" id="UP000295304"/>
    </source>
</evidence>
<dbReference type="AlphaFoldDB" id="A0A4R3J7C4"/>
<dbReference type="InterPro" id="IPR004893">
    <property type="entry name" value="NifW"/>
</dbReference>
<dbReference type="PIRSF" id="PIRSF005790">
    <property type="entry name" value="NifW"/>
    <property type="match status" value="1"/>
</dbReference>
<proteinExistence type="inferred from homology"/>
<name>A0A4R3J7C4_9PROT</name>
<dbReference type="Proteomes" id="UP000295304">
    <property type="component" value="Unassembled WGS sequence"/>
</dbReference>
<dbReference type="Pfam" id="PF03206">
    <property type="entry name" value="NifW"/>
    <property type="match status" value="1"/>
</dbReference>
<sequence length="109" mass="12520">MFADELNEEMDDLSTAEDFLDYFEVPYDPQVVHVNRLHILQRFHDYIAQGEDVCGAEAGDVRRAYGAALTRAYRDFVVSTAQREKVFKVFHMNAPQKTFVSAEDLLNAE</sequence>
<evidence type="ECO:0000256" key="1">
    <source>
        <dbReference type="ARBA" id="ARBA00002247"/>
    </source>
</evidence>
<comment type="function">
    <text evidence="1 6">May protect the nitrogenase Fe-Mo protein from oxidative damage.</text>
</comment>
<accession>A0A4R3J7C4</accession>
<dbReference type="RefSeq" id="WP_132939471.1">
    <property type="nucleotide sequence ID" value="NZ_CP119676.1"/>
</dbReference>
<comment type="caution">
    <text evidence="7">The sequence shown here is derived from an EMBL/GenBank/DDBJ whole genome shotgun (WGS) entry which is preliminary data.</text>
</comment>
<comment type="subunit">
    <text evidence="3 6">Homotrimer; associates with NifD.</text>
</comment>
<keyword evidence="5 6" id="KW-0535">Nitrogen fixation</keyword>
<evidence type="ECO:0000256" key="4">
    <source>
        <dbReference type="ARBA" id="ARBA00016274"/>
    </source>
</evidence>